<dbReference type="GO" id="GO:0015920">
    <property type="term" value="P:lipopolysaccharide transport"/>
    <property type="evidence" value="ECO:0007669"/>
    <property type="project" value="TreeGrafter"/>
</dbReference>
<evidence type="ECO:0000256" key="1">
    <source>
        <dbReference type="ARBA" id="ARBA00002265"/>
    </source>
</evidence>
<evidence type="ECO:0000256" key="7">
    <source>
        <dbReference type="ARBA" id="ARBA00023136"/>
    </source>
</evidence>
<evidence type="ECO:0000313" key="10">
    <source>
        <dbReference type="EMBL" id="XDU73622.1"/>
    </source>
</evidence>
<evidence type="ECO:0000256" key="9">
    <source>
        <dbReference type="SAM" id="Phobius"/>
    </source>
</evidence>
<feature type="transmembrane region" description="Helical" evidence="9">
    <location>
        <begin position="99"/>
        <end position="117"/>
    </location>
</feature>
<dbReference type="GO" id="GO:0055085">
    <property type="term" value="P:transmembrane transport"/>
    <property type="evidence" value="ECO:0007669"/>
    <property type="project" value="InterPro"/>
</dbReference>
<dbReference type="AlphaFoldDB" id="A0AB39VTX5"/>
<dbReference type="InterPro" id="IPR005495">
    <property type="entry name" value="LptG/LptF_permease"/>
</dbReference>
<evidence type="ECO:0000256" key="5">
    <source>
        <dbReference type="ARBA" id="ARBA00022692"/>
    </source>
</evidence>
<organism evidence="10">
    <name type="scientific">Rouxiella sp. WC2420</name>
    <dbReference type="NCBI Taxonomy" id="3234145"/>
    <lineage>
        <taxon>Bacteria</taxon>
        <taxon>Pseudomonadati</taxon>
        <taxon>Pseudomonadota</taxon>
        <taxon>Gammaproteobacteria</taxon>
        <taxon>Enterobacterales</taxon>
        <taxon>Yersiniaceae</taxon>
        <taxon>Rouxiella</taxon>
    </lineage>
</organism>
<sequence>MNIFSRYIIRNLFIGFAAAAALLIPLFTTFDFINELDDVSSGGYRWSQALLVVLMRVPRWLIDLGPFVALLGGIVGLGQLSKSMELTAMRTAGFSIFRIAKVALTAGLILIVGLGALDEWVASPLQQHALQIKDTAMAEAENSSNNGNALWARHNDEFVTVNALDVNNQPIGIEIFNYKPDLSLESYIYAKNATVLDKGMWELHGVNQKTWVNGQETVAIKDSLQWQSIFTDTSLKELSMPSDSFSIKQLSHYINYLQNTNQPSTEFKLALWQKLGRPILILAMILLTVPFTFSNPRAPGLGSRLAVGVIIGLLTYISYQIIVNLGLLFNLNVQLTTLAPPVLMLAIALTLVYRFDKHH</sequence>
<comment type="subunit">
    <text evidence="8">Component of the lipopolysaccharide transport and assembly complex. The LptBFG transporter is composed of two ATP-binding proteins (LptB) and two transmembrane proteins (LptF and LptG).</text>
</comment>
<evidence type="ECO:0000256" key="4">
    <source>
        <dbReference type="ARBA" id="ARBA00022475"/>
    </source>
</evidence>
<gene>
    <name evidence="10" type="primary">lptG</name>
    <name evidence="10" type="ORF">AB3G37_05860</name>
</gene>
<dbReference type="InterPro" id="IPR030923">
    <property type="entry name" value="LptG"/>
</dbReference>
<reference evidence="10" key="1">
    <citation type="submission" date="2024-07" db="EMBL/GenBank/DDBJ databases">
        <authorList>
            <person name="Biller S.J."/>
        </authorList>
    </citation>
    <scope>NUCLEOTIDE SEQUENCE</scope>
    <source>
        <strain evidence="10">WC2420</strain>
    </source>
</reference>
<keyword evidence="6 9" id="KW-1133">Transmembrane helix</keyword>
<evidence type="ECO:0000256" key="2">
    <source>
        <dbReference type="ARBA" id="ARBA00004651"/>
    </source>
</evidence>
<dbReference type="NCBIfam" id="TIGR04408">
    <property type="entry name" value="LptG_lptG"/>
    <property type="match status" value="1"/>
</dbReference>
<comment type="subcellular location">
    <subcellularLocation>
        <location evidence="2">Cell membrane</location>
        <topology evidence="2">Multi-pass membrane protein</topology>
    </subcellularLocation>
</comment>
<accession>A0AB39VTX5</accession>
<protein>
    <submittedName>
        <fullName evidence="10">LPS export ABC transporter permease LptG</fullName>
    </submittedName>
</protein>
<dbReference type="PANTHER" id="PTHR33529">
    <property type="entry name" value="SLR0882 PROTEIN-RELATED"/>
    <property type="match status" value="1"/>
</dbReference>
<comment type="similarity">
    <text evidence="3">Belongs to the LptF/LptG family.</text>
</comment>
<name>A0AB39VTX5_9GAMM</name>
<dbReference type="Pfam" id="PF03739">
    <property type="entry name" value="LptF_LptG"/>
    <property type="match status" value="1"/>
</dbReference>
<feature type="transmembrane region" description="Helical" evidence="9">
    <location>
        <begin position="275"/>
        <end position="293"/>
    </location>
</feature>
<evidence type="ECO:0000256" key="6">
    <source>
        <dbReference type="ARBA" id="ARBA00022989"/>
    </source>
</evidence>
<feature type="transmembrane region" description="Helical" evidence="9">
    <location>
        <begin position="305"/>
        <end position="329"/>
    </location>
</feature>
<dbReference type="PANTHER" id="PTHR33529:SF2">
    <property type="entry name" value="LIPOPOLYSACCHARIDE EXPORT SYSTEM PERMEASE PROTEIN LPTG"/>
    <property type="match status" value="1"/>
</dbReference>
<dbReference type="GO" id="GO:0043190">
    <property type="term" value="C:ATP-binding cassette (ABC) transporter complex"/>
    <property type="evidence" value="ECO:0007669"/>
    <property type="project" value="InterPro"/>
</dbReference>
<keyword evidence="4" id="KW-1003">Cell membrane</keyword>
<dbReference type="RefSeq" id="WP_009638118.1">
    <property type="nucleotide sequence ID" value="NZ_CP165628.1"/>
</dbReference>
<keyword evidence="7 9" id="KW-0472">Membrane</keyword>
<feature type="transmembrane region" description="Helical" evidence="9">
    <location>
        <begin position="12"/>
        <end position="33"/>
    </location>
</feature>
<dbReference type="EMBL" id="CP165628">
    <property type="protein sequence ID" value="XDU73622.1"/>
    <property type="molecule type" value="Genomic_DNA"/>
</dbReference>
<keyword evidence="5 9" id="KW-0812">Transmembrane</keyword>
<feature type="transmembrane region" description="Helical" evidence="9">
    <location>
        <begin position="60"/>
        <end position="78"/>
    </location>
</feature>
<comment type="function">
    <text evidence="1">Part of the ABC transporter complex LptBFG involved in the translocation of lipopolysaccharide (LPS) from the inner membrane to the outer membrane.</text>
</comment>
<feature type="transmembrane region" description="Helical" evidence="9">
    <location>
        <begin position="335"/>
        <end position="355"/>
    </location>
</feature>
<proteinExistence type="inferred from homology"/>
<evidence type="ECO:0000256" key="8">
    <source>
        <dbReference type="ARBA" id="ARBA00026081"/>
    </source>
</evidence>
<evidence type="ECO:0000256" key="3">
    <source>
        <dbReference type="ARBA" id="ARBA00007725"/>
    </source>
</evidence>